<comment type="catalytic activity">
    <reaction evidence="1 8">
        <text>Cleavage of hydrophobic, N-terminal signal or leader sequences from secreted and periplasmic proteins.</text>
        <dbReference type="EC" id="3.4.21.89"/>
    </reaction>
</comment>
<evidence type="ECO:0000313" key="14">
    <source>
        <dbReference type="Proteomes" id="UP000434916"/>
    </source>
</evidence>
<evidence type="ECO:0000313" key="13">
    <source>
        <dbReference type="Proteomes" id="UP000286260"/>
    </source>
</evidence>
<dbReference type="PROSITE" id="PS00761">
    <property type="entry name" value="SPASE_I_3"/>
    <property type="match status" value="1"/>
</dbReference>
<evidence type="ECO:0000256" key="4">
    <source>
        <dbReference type="ARBA" id="ARBA00019232"/>
    </source>
</evidence>
<dbReference type="STRING" id="46503.ERS852463_00273"/>
<dbReference type="NCBIfam" id="TIGR02227">
    <property type="entry name" value="sigpep_I_bact"/>
    <property type="match status" value="1"/>
</dbReference>
<proteinExistence type="inferred from homology"/>
<evidence type="ECO:0000256" key="7">
    <source>
        <dbReference type="PIRSR" id="PIRSR600223-1"/>
    </source>
</evidence>
<dbReference type="InterPro" id="IPR019756">
    <property type="entry name" value="Pept_S26A_signal_pept_1_Ser-AS"/>
</dbReference>
<dbReference type="GO" id="GO:0009003">
    <property type="term" value="F:signal peptidase activity"/>
    <property type="evidence" value="ECO:0007669"/>
    <property type="project" value="UniProtKB-EC"/>
</dbReference>
<dbReference type="PRINTS" id="PR00727">
    <property type="entry name" value="LEADERPTASE"/>
</dbReference>
<feature type="domain" description="Peptidase S26" evidence="9">
    <location>
        <begin position="2"/>
        <end position="201"/>
    </location>
</feature>
<keyword evidence="6 8" id="KW-0378">Hydrolase</keyword>
<dbReference type="GO" id="GO:0004252">
    <property type="term" value="F:serine-type endopeptidase activity"/>
    <property type="evidence" value="ECO:0007669"/>
    <property type="project" value="InterPro"/>
</dbReference>
<dbReference type="CDD" id="cd06530">
    <property type="entry name" value="S26_SPase_I"/>
    <property type="match status" value="1"/>
</dbReference>
<evidence type="ECO:0000313" key="15">
    <source>
        <dbReference type="Proteomes" id="UP000482671"/>
    </source>
</evidence>
<organism evidence="12 13">
    <name type="scientific">Parabacteroides merdae</name>
    <dbReference type="NCBI Taxonomy" id="46503"/>
    <lineage>
        <taxon>Bacteria</taxon>
        <taxon>Pseudomonadati</taxon>
        <taxon>Bacteroidota</taxon>
        <taxon>Bacteroidia</taxon>
        <taxon>Bacteroidales</taxon>
        <taxon>Tannerellaceae</taxon>
        <taxon>Parabacteroides</taxon>
    </lineage>
</organism>
<evidence type="ECO:0000313" key="10">
    <source>
        <dbReference type="EMBL" id="MTU39068.1"/>
    </source>
</evidence>
<sequence length="224" mass="26232">MRTGKFIIGILLLCCFIRMVIGEPCTVPSGSMEPTLLCGDRLWINKLAYGGRFPSRWADIPLLNVFTWIRPLRLADEENHWEYRRLPGYSEPKQGDIAVFNSPADPQLLLVKRITRVVKKGEPLRIDRRTLLLYRSLILRDGGKVMEKDGKIYIDGKSSSQYIPKQRFYYMEGDNRMNSHDSRSFGFISEEAIIGKFDFVLFSIDSQKQWWKAIRLRRMMMRFP</sequence>
<reference evidence="14 15" key="2">
    <citation type="journal article" date="2019" name="Nat. Med.">
        <title>A library of human gut bacterial isolates paired with longitudinal multiomics data enables mechanistic microbiome research.</title>
        <authorList>
            <person name="Poyet M."/>
            <person name="Groussin M."/>
            <person name="Gibbons S.M."/>
            <person name="Avila-Pacheco J."/>
            <person name="Jiang X."/>
            <person name="Kearney S.M."/>
            <person name="Perrotta A.R."/>
            <person name="Berdy B."/>
            <person name="Zhao S."/>
            <person name="Lieberman T.D."/>
            <person name="Swanson P.K."/>
            <person name="Smith M."/>
            <person name="Roesemann S."/>
            <person name="Alexander J.E."/>
            <person name="Rich S.A."/>
            <person name="Livny J."/>
            <person name="Vlamakis H."/>
            <person name="Clish C."/>
            <person name="Bullock K."/>
            <person name="Deik A."/>
            <person name="Scott J."/>
            <person name="Pierce K.A."/>
            <person name="Xavier R.J."/>
            <person name="Alm E.J."/>
        </authorList>
    </citation>
    <scope>NUCLEOTIDE SEQUENCE [LARGE SCALE GENOMIC DNA]</scope>
    <source>
        <strain evidence="11 15">BIOML-A11</strain>
        <strain evidence="10 14">BIOML-A29</strain>
    </source>
</reference>
<accession>A0A3E4ZWF3</accession>
<feature type="active site" evidence="7">
    <location>
        <position position="112"/>
    </location>
</feature>
<comment type="caution">
    <text evidence="12">The sequence shown here is derived from an EMBL/GenBank/DDBJ whole genome shotgun (WGS) entry which is preliminary data.</text>
</comment>
<evidence type="ECO:0000256" key="5">
    <source>
        <dbReference type="ARBA" id="ARBA00022670"/>
    </source>
</evidence>
<dbReference type="Pfam" id="PF10502">
    <property type="entry name" value="Peptidase_S26"/>
    <property type="match status" value="1"/>
</dbReference>
<evidence type="ECO:0000256" key="1">
    <source>
        <dbReference type="ARBA" id="ARBA00000677"/>
    </source>
</evidence>
<protein>
    <recommendedName>
        <fullName evidence="4 8">Signal peptidase I</fullName>
        <ecNumber evidence="3 8">3.4.21.89</ecNumber>
    </recommendedName>
</protein>
<evidence type="ECO:0000313" key="11">
    <source>
        <dbReference type="EMBL" id="MTV02887.1"/>
    </source>
</evidence>
<name>A0A3E4ZWF3_9BACT</name>
<dbReference type="InterPro" id="IPR000223">
    <property type="entry name" value="Pept_S26A_signal_pept_1"/>
</dbReference>
<dbReference type="InterPro" id="IPR036286">
    <property type="entry name" value="LexA/Signal_pep-like_sf"/>
</dbReference>
<dbReference type="GO" id="GO:0016020">
    <property type="term" value="C:membrane"/>
    <property type="evidence" value="ECO:0007669"/>
    <property type="project" value="UniProtKB-SubCell"/>
</dbReference>
<dbReference type="PANTHER" id="PTHR43390">
    <property type="entry name" value="SIGNAL PEPTIDASE I"/>
    <property type="match status" value="1"/>
</dbReference>
<evidence type="ECO:0000256" key="6">
    <source>
        <dbReference type="ARBA" id="ARBA00022801"/>
    </source>
</evidence>
<comment type="subcellular location">
    <subcellularLocation>
        <location evidence="8">Membrane</location>
        <topology evidence="8">Single-pass type II membrane protein</topology>
    </subcellularLocation>
</comment>
<dbReference type="SUPFAM" id="SSF51306">
    <property type="entry name" value="LexA/Signal peptidase"/>
    <property type="match status" value="1"/>
</dbReference>
<dbReference type="Proteomes" id="UP000434916">
    <property type="component" value="Unassembled WGS sequence"/>
</dbReference>
<comment type="similarity">
    <text evidence="2 8">Belongs to the peptidase S26 family.</text>
</comment>
<keyword evidence="14" id="KW-1185">Reference proteome</keyword>
<evidence type="ECO:0000256" key="3">
    <source>
        <dbReference type="ARBA" id="ARBA00013208"/>
    </source>
</evidence>
<evidence type="ECO:0000256" key="2">
    <source>
        <dbReference type="ARBA" id="ARBA00009370"/>
    </source>
</evidence>
<evidence type="ECO:0000313" key="12">
    <source>
        <dbReference type="EMBL" id="RHC88075.1"/>
    </source>
</evidence>
<dbReference type="RefSeq" id="WP_005642553.1">
    <property type="nucleotide sequence ID" value="NZ_BAABZJ010000001.1"/>
</dbReference>
<dbReference type="EMBL" id="WNCN01000006">
    <property type="protein sequence ID" value="MTU39068.1"/>
    <property type="molecule type" value="Genomic_DNA"/>
</dbReference>
<dbReference type="PROSITE" id="PS00501">
    <property type="entry name" value="SPASE_I_1"/>
    <property type="match status" value="1"/>
</dbReference>
<gene>
    <name evidence="12" type="primary">lepB</name>
    <name evidence="12" type="ORF">DW828_06105</name>
    <name evidence="10" type="ORF">GMD82_06035</name>
    <name evidence="11" type="ORF">GME02_14775</name>
</gene>
<dbReference type="EMBL" id="QSII01000006">
    <property type="protein sequence ID" value="RHC88075.1"/>
    <property type="molecule type" value="Genomic_DNA"/>
</dbReference>
<dbReference type="GO" id="GO:0006465">
    <property type="term" value="P:signal peptide processing"/>
    <property type="evidence" value="ECO:0007669"/>
    <property type="project" value="InterPro"/>
</dbReference>
<dbReference type="AlphaFoldDB" id="A0A3E4ZWF3"/>
<dbReference type="EMBL" id="WNDD01000016">
    <property type="protein sequence ID" value="MTV02887.1"/>
    <property type="molecule type" value="Genomic_DNA"/>
</dbReference>
<dbReference type="PANTHER" id="PTHR43390:SF1">
    <property type="entry name" value="CHLOROPLAST PROCESSING PEPTIDASE"/>
    <property type="match status" value="1"/>
</dbReference>
<evidence type="ECO:0000259" key="9">
    <source>
        <dbReference type="Pfam" id="PF10502"/>
    </source>
</evidence>
<dbReference type="InterPro" id="IPR019533">
    <property type="entry name" value="Peptidase_S26"/>
</dbReference>
<dbReference type="Proteomes" id="UP000482671">
    <property type="component" value="Unassembled WGS sequence"/>
</dbReference>
<dbReference type="Proteomes" id="UP000286260">
    <property type="component" value="Unassembled WGS sequence"/>
</dbReference>
<dbReference type="Gene3D" id="2.10.109.10">
    <property type="entry name" value="Umud Fragment, subunit A"/>
    <property type="match status" value="1"/>
</dbReference>
<evidence type="ECO:0000256" key="8">
    <source>
        <dbReference type="RuleBase" id="RU362042"/>
    </source>
</evidence>
<dbReference type="InterPro" id="IPR019758">
    <property type="entry name" value="Pept_S26A_signal_pept_1_CS"/>
</dbReference>
<dbReference type="EC" id="3.4.21.89" evidence="3 8"/>
<keyword evidence="5 8" id="KW-0645">Protease</keyword>
<feature type="active site" evidence="7">
    <location>
        <position position="31"/>
    </location>
</feature>
<reference evidence="12 13" key="1">
    <citation type="submission" date="2018-08" db="EMBL/GenBank/DDBJ databases">
        <title>A genome reference for cultivated species of the human gut microbiota.</title>
        <authorList>
            <person name="Zou Y."/>
            <person name="Xue W."/>
            <person name="Luo G."/>
        </authorList>
    </citation>
    <scope>NUCLEOTIDE SEQUENCE [LARGE SCALE GENOMIC DNA]</scope>
    <source>
        <strain evidence="12 13">AM34-17</strain>
    </source>
</reference>